<sequence>MPVKIIANERGIALLVTLAVTAILIVTSLEMNRRMRSTVFSAASTRDRVTLLQAAFAGANAAKAILIKDKYDSDSDSLQEDWADPDKVREVLQDMPLKDVTVELTISDELGKIQVNSLLKFPAGREFNEPQRLLWDRFLTNLIAGKESLEETEPETIINSLKDWLDTGDDEAITGLSGAESDYYRDLDPPYACRNGVLPHISELALVKGITSELYGGSEQVPGISKYITVQGMTAASGSSFTYEGKININTADLPVLEALLPPGEEGLAEAIYEYRQEVSDDVYIHDLAKPNWYKNVPGLSDVEIAPDLITTSSDIFRIESVAKLNKMKITITALIKREKSGETGKWNCRALHWQAE</sequence>
<evidence type="ECO:0000256" key="3">
    <source>
        <dbReference type="ARBA" id="ARBA00022448"/>
    </source>
</evidence>
<evidence type="ECO:0000256" key="1">
    <source>
        <dbReference type="ARBA" id="ARBA00004533"/>
    </source>
</evidence>
<evidence type="ECO:0000256" key="9">
    <source>
        <dbReference type="ARBA" id="ARBA00023136"/>
    </source>
</evidence>
<keyword evidence="4" id="KW-1003">Cell membrane</keyword>
<keyword evidence="3" id="KW-0813">Transport</keyword>
<evidence type="ECO:0000256" key="10">
    <source>
        <dbReference type="SAM" id="Phobius"/>
    </source>
</evidence>
<dbReference type="Pfam" id="PF21687">
    <property type="entry name" value="T2SSK_1st"/>
    <property type="match status" value="1"/>
</dbReference>
<organism evidence="12 13">
    <name type="scientific">Candidatus Desulfatibia vada</name>
    <dbReference type="NCBI Taxonomy" id="2841696"/>
    <lineage>
        <taxon>Bacteria</taxon>
        <taxon>Pseudomonadati</taxon>
        <taxon>Thermodesulfobacteriota</taxon>
        <taxon>Desulfobacteria</taxon>
        <taxon>Desulfobacterales</taxon>
        <taxon>Desulfobacterales incertae sedis</taxon>
        <taxon>Candidatus Desulfatibia</taxon>
    </lineage>
</organism>
<evidence type="ECO:0000256" key="4">
    <source>
        <dbReference type="ARBA" id="ARBA00022475"/>
    </source>
</evidence>
<protein>
    <submittedName>
        <fullName evidence="12">General secretion pathway protein GspK</fullName>
    </submittedName>
</protein>
<dbReference type="EMBL" id="JACNIG010000418">
    <property type="protein sequence ID" value="MBC8434331.1"/>
    <property type="molecule type" value="Genomic_DNA"/>
</dbReference>
<feature type="domain" description="T2SS protein K first SAM-like" evidence="11">
    <location>
        <begin position="112"/>
        <end position="215"/>
    </location>
</feature>
<dbReference type="PIRSF" id="PIRSF002786">
    <property type="entry name" value="XcpX"/>
    <property type="match status" value="1"/>
</dbReference>
<dbReference type="GO" id="GO:0009306">
    <property type="term" value="P:protein secretion"/>
    <property type="evidence" value="ECO:0007669"/>
    <property type="project" value="InterPro"/>
</dbReference>
<dbReference type="PANTHER" id="PTHR38831">
    <property type="entry name" value="TYPE II SECRETION SYSTEM PROTEIN K"/>
    <property type="match status" value="1"/>
</dbReference>
<dbReference type="GO" id="GO:0005886">
    <property type="term" value="C:plasma membrane"/>
    <property type="evidence" value="ECO:0007669"/>
    <property type="project" value="UniProtKB-SubCell"/>
</dbReference>
<name>A0A8J6TP97_9BACT</name>
<evidence type="ECO:0000256" key="8">
    <source>
        <dbReference type="ARBA" id="ARBA00022989"/>
    </source>
</evidence>
<dbReference type="SUPFAM" id="SSF47781">
    <property type="entry name" value="RuvA domain 2-like"/>
    <property type="match status" value="1"/>
</dbReference>
<evidence type="ECO:0000313" key="12">
    <source>
        <dbReference type="EMBL" id="MBC8434331.1"/>
    </source>
</evidence>
<dbReference type="InterPro" id="IPR010994">
    <property type="entry name" value="RuvA_2-like"/>
</dbReference>
<evidence type="ECO:0000256" key="7">
    <source>
        <dbReference type="ARBA" id="ARBA00022927"/>
    </source>
</evidence>
<keyword evidence="8 10" id="KW-1133">Transmembrane helix</keyword>
<keyword evidence="6 10" id="KW-0812">Transmembrane</keyword>
<proteinExistence type="inferred from homology"/>
<dbReference type="InterPro" id="IPR038072">
    <property type="entry name" value="GspK_central_sf"/>
</dbReference>
<evidence type="ECO:0000256" key="5">
    <source>
        <dbReference type="ARBA" id="ARBA00022519"/>
    </source>
</evidence>
<dbReference type="Proteomes" id="UP000605201">
    <property type="component" value="Unassembled WGS sequence"/>
</dbReference>
<comment type="caution">
    <text evidence="12">The sequence shown here is derived from an EMBL/GenBank/DDBJ whole genome shotgun (WGS) entry which is preliminary data.</text>
</comment>
<evidence type="ECO:0000256" key="6">
    <source>
        <dbReference type="ARBA" id="ARBA00022692"/>
    </source>
</evidence>
<feature type="transmembrane region" description="Helical" evidence="10">
    <location>
        <begin position="12"/>
        <end position="29"/>
    </location>
</feature>
<dbReference type="AlphaFoldDB" id="A0A8J6TP97"/>
<gene>
    <name evidence="12" type="ORF">H8D96_20675</name>
</gene>
<dbReference type="PANTHER" id="PTHR38831:SF2">
    <property type="entry name" value="TYPE II SECRETION SYSTEM PROTEIN K"/>
    <property type="match status" value="1"/>
</dbReference>
<keyword evidence="9 10" id="KW-0472">Membrane</keyword>
<evidence type="ECO:0000259" key="11">
    <source>
        <dbReference type="Pfam" id="PF21687"/>
    </source>
</evidence>
<keyword evidence="5" id="KW-0997">Cell inner membrane</keyword>
<evidence type="ECO:0000313" key="13">
    <source>
        <dbReference type="Proteomes" id="UP000605201"/>
    </source>
</evidence>
<keyword evidence="7" id="KW-0653">Protein transport</keyword>
<comment type="similarity">
    <text evidence="2">Belongs to the GSP K family.</text>
</comment>
<dbReference type="InterPro" id="IPR005628">
    <property type="entry name" value="GspK"/>
</dbReference>
<accession>A0A8J6TP97</accession>
<reference evidence="12 13" key="1">
    <citation type="submission" date="2020-08" db="EMBL/GenBank/DDBJ databases">
        <title>Bridging the membrane lipid divide: bacteria of the FCB group superphylum have the potential to synthesize archaeal ether lipids.</title>
        <authorList>
            <person name="Villanueva L."/>
            <person name="Von Meijenfeldt F.A.B."/>
            <person name="Westbye A.B."/>
            <person name="Yadav S."/>
            <person name="Hopmans E.C."/>
            <person name="Dutilh B.E."/>
            <person name="Sinninghe Damste J.S."/>
        </authorList>
    </citation>
    <scope>NUCLEOTIDE SEQUENCE [LARGE SCALE GENOMIC DNA]</scope>
    <source>
        <strain evidence="12">NIOZ-UU17</strain>
    </source>
</reference>
<dbReference type="SUPFAM" id="SSF158544">
    <property type="entry name" value="GspK insert domain-like"/>
    <property type="match status" value="1"/>
</dbReference>
<dbReference type="Gene3D" id="3.30.1300.30">
    <property type="entry name" value="GSPII I/J protein-like"/>
    <property type="match status" value="1"/>
</dbReference>
<evidence type="ECO:0000256" key="2">
    <source>
        <dbReference type="ARBA" id="ARBA00007246"/>
    </source>
</evidence>
<dbReference type="InterPro" id="IPR049031">
    <property type="entry name" value="T2SSK_SAM-like_1st"/>
</dbReference>
<dbReference type="Gene3D" id="1.10.40.60">
    <property type="entry name" value="EpsJ-like"/>
    <property type="match status" value="2"/>
</dbReference>
<comment type="subcellular location">
    <subcellularLocation>
        <location evidence="1">Cell inner membrane</location>
    </subcellularLocation>
</comment>